<dbReference type="EMBL" id="RQYS01000016">
    <property type="protein sequence ID" value="RRD62151.1"/>
    <property type="molecule type" value="Genomic_DNA"/>
</dbReference>
<accession>A0A3P1XUK1</accession>
<comment type="caution">
    <text evidence="1">The sequence shown here is derived from an EMBL/GenBank/DDBJ whole genome shotgun (WGS) entry which is preliminary data.</text>
</comment>
<proteinExistence type="predicted"/>
<dbReference type="AlphaFoldDB" id="A0A3P1XUK1"/>
<protein>
    <submittedName>
        <fullName evidence="1">Uncharacterized protein</fullName>
    </submittedName>
</protein>
<reference evidence="1 2" key="1">
    <citation type="submission" date="2018-11" db="EMBL/GenBank/DDBJ databases">
        <title>Genomes From Bacteria Associated with the Canine Oral Cavity: a Test Case for Automated Genome-Based Taxonomic Assignment.</title>
        <authorList>
            <person name="Coil D.A."/>
            <person name="Jospin G."/>
            <person name="Darling A.E."/>
            <person name="Wallis C."/>
            <person name="Davis I.J."/>
            <person name="Harris S."/>
            <person name="Eisen J.A."/>
            <person name="Holcombe L.J."/>
            <person name="O'Flynn C."/>
        </authorList>
    </citation>
    <scope>NUCLEOTIDE SEQUENCE [LARGE SCALE GENOMIC DNA]</scope>
    <source>
        <strain evidence="1 2">OH2617_COT-023</strain>
    </source>
</reference>
<gene>
    <name evidence="1" type="ORF">EII40_04770</name>
</gene>
<name>A0A3P1XUK1_TANFO</name>
<evidence type="ECO:0000313" key="1">
    <source>
        <dbReference type="EMBL" id="RRD62151.1"/>
    </source>
</evidence>
<sequence length="230" mass="26379">MNRNHENYLTMANATMEVMSRRNGEWSHIPRIVHVMSNIKGTTDKANEAYRGALIVTTGATQNKADIVQEAVASVVKLCKPVSVYAIDKNDIKLHDELSVSKASLLQRRDMSLVQRLTHLIQLMEPYLNELNDYGVKEADVKAAKMLIEQLSGIITQPRELTAERKSKNELFAELVGELRKKFYLLDSLMKLFDPSELYTEYRNARIIVNLGRRRQKEEEPEEGEEESEK</sequence>
<evidence type="ECO:0000313" key="2">
    <source>
        <dbReference type="Proteomes" id="UP000278609"/>
    </source>
</evidence>
<organism evidence="1 2">
    <name type="scientific">Tannerella forsythia</name>
    <name type="common">Bacteroides forsythus</name>
    <dbReference type="NCBI Taxonomy" id="28112"/>
    <lineage>
        <taxon>Bacteria</taxon>
        <taxon>Pseudomonadati</taxon>
        <taxon>Bacteroidota</taxon>
        <taxon>Bacteroidia</taxon>
        <taxon>Bacteroidales</taxon>
        <taxon>Tannerellaceae</taxon>
        <taxon>Tannerella</taxon>
    </lineage>
</organism>
<dbReference type="Proteomes" id="UP000278609">
    <property type="component" value="Unassembled WGS sequence"/>
</dbReference>
<dbReference type="RefSeq" id="WP_124751135.1">
    <property type="nucleotide sequence ID" value="NZ_RQYS01000016.1"/>
</dbReference>